<dbReference type="EMBL" id="KV891491">
    <property type="protein sequence ID" value="OON23776.1"/>
    <property type="molecule type" value="Genomic_DNA"/>
</dbReference>
<dbReference type="InterPro" id="IPR036526">
    <property type="entry name" value="C-N_Hydrolase_sf"/>
</dbReference>
<dbReference type="AlphaFoldDB" id="A0A1S8XAU7"/>
<protein>
    <recommendedName>
        <fullName evidence="3">CN hydrolase domain-containing protein</fullName>
    </recommendedName>
</protein>
<reference evidence="1 2" key="1">
    <citation type="submission" date="2015-03" db="EMBL/GenBank/DDBJ databases">
        <title>Draft genome of the nematode, Opisthorchis viverrini.</title>
        <authorList>
            <person name="Mitreva M."/>
        </authorList>
    </citation>
    <scope>NUCLEOTIDE SEQUENCE [LARGE SCALE GENOMIC DNA]</scope>
    <source>
        <strain evidence="1">Khon Kaen</strain>
    </source>
</reference>
<keyword evidence="2" id="KW-1185">Reference proteome</keyword>
<dbReference type="Proteomes" id="UP000243686">
    <property type="component" value="Unassembled WGS sequence"/>
</dbReference>
<dbReference type="Gene3D" id="3.60.110.10">
    <property type="entry name" value="Carbon-nitrogen hydrolase"/>
    <property type="match status" value="1"/>
</dbReference>
<evidence type="ECO:0008006" key="3">
    <source>
        <dbReference type="Google" id="ProtNLM"/>
    </source>
</evidence>
<evidence type="ECO:0000313" key="2">
    <source>
        <dbReference type="Proteomes" id="UP000243686"/>
    </source>
</evidence>
<proteinExistence type="predicted"/>
<name>A0A1S8XAU7_OPIVI</name>
<accession>A0A1S8XAU7</accession>
<organism evidence="1 2">
    <name type="scientific">Opisthorchis viverrini</name>
    <name type="common">Southeast Asian liver fluke</name>
    <dbReference type="NCBI Taxonomy" id="6198"/>
    <lineage>
        <taxon>Eukaryota</taxon>
        <taxon>Metazoa</taxon>
        <taxon>Spiralia</taxon>
        <taxon>Lophotrochozoa</taxon>
        <taxon>Platyhelminthes</taxon>
        <taxon>Trematoda</taxon>
        <taxon>Digenea</taxon>
        <taxon>Opisthorchiida</taxon>
        <taxon>Opisthorchiata</taxon>
        <taxon>Opisthorchiidae</taxon>
        <taxon>Opisthorchis</taxon>
    </lineage>
</organism>
<evidence type="ECO:0000313" key="1">
    <source>
        <dbReference type="EMBL" id="OON23776.1"/>
    </source>
</evidence>
<sequence length="129" mass="14561">MNPWEENGLDQFSETLESDSYGLEAFCRLFYGKRLDVLSIPEDAYQTAERLDLKLKAYRFPSVPEQLRSPRLIRIGAIQNKLVLPTSRPVADQIAALHHQMGLFLDVAGQCGVNIICLQEAWSEAVNPL</sequence>
<gene>
    <name evidence="1" type="ORF">X801_00311</name>
</gene>